<name>A0A926JVR8_9FLAO</name>
<dbReference type="Proteomes" id="UP000653730">
    <property type="component" value="Unassembled WGS sequence"/>
</dbReference>
<gene>
    <name evidence="1" type="ORF">IBL28_19105</name>
</gene>
<proteinExistence type="predicted"/>
<evidence type="ECO:0000313" key="2">
    <source>
        <dbReference type="Proteomes" id="UP000653730"/>
    </source>
</evidence>
<accession>A0A926JVR8</accession>
<protein>
    <submittedName>
        <fullName evidence="1">DUF4411 family protein</fullName>
    </submittedName>
</protein>
<evidence type="ECO:0000313" key="1">
    <source>
        <dbReference type="EMBL" id="MBC9798087.1"/>
    </source>
</evidence>
<dbReference type="EMBL" id="JACVDC010000088">
    <property type="protein sequence ID" value="MBC9798087.1"/>
    <property type="molecule type" value="Genomic_DNA"/>
</dbReference>
<dbReference type="AlphaFoldDB" id="A0A926JVR8"/>
<dbReference type="RefSeq" id="WP_187967212.1">
    <property type="nucleotide sequence ID" value="NZ_JACVDC010000088.1"/>
</dbReference>
<comment type="caution">
    <text evidence="1">The sequence shown here is derived from an EMBL/GenBank/DDBJ whole genome shotgun (WGS) entry which is preliminary data.</text>
</comment>
<sequence>MRIVIDTSSLIALVRYYLPFDANNNLYELVKKKIQSGDIVILDAVLTECKFQSNGLVLKKLDFLEDKDFKKKYKIPLKTDDLFPPAPAKFIRQVENQFSIGVMKNKLKDFEFELEKERWLNSADAKLIIYCLNHNNQGTFEEIYLVTEETKAQNDLKVFQKIPAICAILNINVLALPELINKFNNEINVDFINK</sequence>
<keyword evidence="2" id="KW-1185">Reference proteome</keyword>
<dbReference type="Pfam" id="PF14367">
    <property type="entry name" value="DUF4411"/>
    <property type="match status" value="1"/>
</dbReference>
<organism evidence="1 2">
    <name type="scientific">Sinomicrobium weinanense</name>
    <dbReference type="NCBI Taxonomy" id="2842200"/>
    <lineage>
        <taxon>Bacteria</taxon>
        <taxon>Pseudomonadati</taxon>
        <taxon>Bacteroidota</taxon>
        <taxon>Flavobacteriia</taxon>
        <taxon>Flavobacteriales</taxon>
        <taxon>Flavobacteriaceae</taxon>
        <taxon>Sinomicrobium</taxon>
    </lineage>
</organism>
<dbReference type="InterPro" id="IPR016541">
    <property type="entry name" value="UCP008505"/>
</dbReference>
<reference evidence="1 2" key="1">
    <citation type="submission" date="2020-09" db="EMBL/GenBank/DDBJ databases">
        <title>Sinomicrobium weinanense sp. nov., a halophilic bacteria isolated from saline-alkali soil.</title>
        <authorList>
            <person name="Wu P."/>
            <person name="Ren H."/>
            <person name="Mei Y."/>
            <person name="Liang Y."/>
            <person name="Chen Z."/>
        </authorList>
    </citation>
    <scope>NUCLEOTIDE SEQUENCE [LARGE SCALE GENOMIC DNA]</scope>
    <source>
        <strain evidence="1 2">FJxs</strain>
    </source>
</reference>